<dbReference type="AlphaFoldDB" id="A0AAY5L3B2"/>
<dbReference type="PRINTS" id="PR00401">
    <property type="entry name" value="SH2DOMAIN"/>
</dbReference>
<dbReference type="Pfam" id="PF00017">
    <property type="entry name" value="SH2"/>
    <property type="match status" value="1"/>
</dbReference>
<feature type="domain" description="SH2" evidence="3">
    <location>
        <begin position="88"/>
        <end position="177"/>
    </location>
</feature>
<dbReference type="InterPro" id="IPR043539">
    <property type="entry name" value="Grb2-like"/>
</dbReference>
<organism evidence="4 5">
    <name type="scientific">Esox lucius</name>
    <name type="common">Northern pike</name>
    <dbReference type="NCBI Taxonomy" id="8010"/>
    <lineage>
        <taxon>Eukaryota</taxon>
        <taxon>Metazoa</taxon>
        <taxon>Chordata</taxon>
        <taxon>Craniata</taxon>
        <taxon>Vertebrata</taxon>
        <taxon>Euteleostomi</taxon>
        <taxon>Actinopterygii</taxon>
        <taxon>Neopterygii</taxon>
        <taxon>Teleostei</taxon>
        <taxon>Protacanthopterygii</taxon>
        <taxon>Esociformes</taxon>
        <taxon>Esocidae</taxon>
        <taxon>Esox</taxon>
    </lineage>
</organism>
<feature type="compositionally biased region" description="Acidic residues" evidence="2">
    <location>
        <begin position="273"/>
        <end position="283"/>
    </location>
</feature>
<evidence type="ECO:0000256" key="2">
    <source>
        <dbReference type="SAM" id="MobiDB-lite"/>
    </source>
</evidence>
<reference evidence="4" key="2">
    <citation type="submission" date="2025-08" db="UniProtKB">
        <authorList>
            <consortium name="Ensembl"/>
        </authorList>
    </citation>
    <scope>IDENTIFICATION</scope>
</reference>
<dbReference type="Proteomes" id="UP000265140">
    <property type="component" value="Chromosome 16"/>
</dbReference>
<accession>A0AAY5L3B2</accession>
<dbReference type="PANTHER" id="PTHR46037">
    <property type="entry name" value="PROTEIN ENHANCER OF SEVENLESS 2B"/>
    <property type="match status" value="1"/>
</dbReference>
<keyword evidence="5" id="KW-1185">Reference proteome</keyword>
<evidence type="ECO:0000313" key="5">
    <source>
        <dbReference type="Proteomes" id="UP000265140"/>
    </source>
</evidence>
<reference evidence="4 5" key="1">
    <citation type="submission" date="2020-02" db="EMBL/GenBank/DDBJ databases">
        <title>Esox lucius (northern pike) genome, fEsoLuc1, primary haplotype.</title>
        <authorList>
            <person name="Myers G."/>
            <person name="Karagic N."/>
            <person name="Meyer A."/>
            <person name="Pippel M."/>
            <person name="Reichard M."/>
            <person name="Winkler S."/>
            <person name="Tracey A."/>
            <person name="Sims Y."/>
            <person name="Howe K."/>
            <person name="Rhie A."/>
            <person name="Formenti G."/>
            <person name="Durbin R."/>
            <person name="Fedrigo O."/>
            <person name="Jarvis E.D."/>
        </authorList>
    </citation>
    <scope>NUCLEOTIDE SEQUENCE [LARGE SCALE GENOMIC DNA]</scope>
</reference>
<dbReference type="InterPro" id="IPR000980">
    <property type="entry name" value="SH2"/>
</dbReference>
<evidence type="ECO:0000256" key="1">
    <source>
        <dbReference type="PROSITE-ProRule" id="PRU00191"/>
    </source>
</evidence>
<reference evidence="4" key="3">
    <citation type="submission" date="2025-09" db="UniProtKB">
        <authorList>
            <consortium name="Ensembl"/>
        </authorList>
    </citation>
    <scope>IDENTIFICATION</scope>
</reference>
<keyword evidence="1" id="KW-0727">SH2 domain</keyword>
<dbReference type="FunFam" id="3.30.505.10:FF:000039">
    <property type="entry name" value="src-like-adapter isoform X1"/>
    <property type="match status" value="1"/>
</dbReference>
<dbReference type="Gene3D" id="3.30.505.10">
    <property type="entry name" value="SH2 domain"/>
    <property type="match status" value="1"/>
</dbReference>
<dbReference type="SUPFAM" id="SSF55550">
    <property type="entry name" value="SH2 domain"/>
    <property type="match status" value="1"/>
</dbReference>
<sequence length="289" mass="32701">MGNIWPSQVPISVDGDDTIISPDPVQKNDSLVVLCDYPPADVSVPLFRTGEQLRLLAEEGYRWKVCSIRTGMENYIPNQHVAKVYHGWLFEGVARPKAEELLRLPGNRIGSFMIRESKRGVYSLSVRHRSIVHYRIFRLPNNWYYIAPRLTFQCLEDLVNYYSDCADGLCCLLTAPCLAVTNSNLNLASIPPPVMMRNNFDWKDVNSSELMDQPSCYTSNMESKISFGLRHSVLSYMSLAGTEEVTKNSAWGRKTRSSVCVARQRGSGTGTPPDEEEEEDEWVYTEPSS</sequence>
<dbReference type="GeneTree" id="ENSGT00940000159104"/>
<evidence type="ECO:0000313" key="4">
    <source>
        <dbReference type="Ensembl" id="ENSELUP00000095030.1"/>
    </source>
</evidence>
<dbReference type="InterPro" id="IPR036860">
    <property type="entry name" value="SH2_dom_sf"/>
</dbReference>
<dbReference type="Ensembl" id="ENSELUT00000111749.1">
    <property type="protein sequence ID" value="ENSELUP00000095030.1"/>
    <property type="gene ID" value="ENSELUG00000037412.1"/>
</dbReference>
<dbReference type="Gene3D" id="2.30.30.40">
    <property type="entry name" value="SH3 Domains"/>
    <property type="match status" value="1"/>
</dbReference>
<dbReference type="SMART" id="SM00252">
    <property type="entry name" value="SH2"/>
    <property type="match status" value="1"/>
</dbReference>
<protein>
    <recommendedName>
        <fullName evidence="3">SH2 domain-containing protein</fullName>
    </recommendedName>
</protein>
<proteinExistence type="predicted"/>
<feature type="region of interest" description="Disordered" evidence="2">
    <location>
        <begin position="262"/>
        <end position="289"/>
    </location>
</feature>
<name>A0AAY5L3B2_ESOLU</name>
<dbReference type="PROSITE" id="PS50001">
    <property type="entry name" value="SH2"/>
    <property type="match status" value="1"/>
</dbReference>
<gene>
    <name evidence="4" type="primary">SLA</name>
</gene>
<evidence type="ECO:0000259" key="3">
    <source>
        <dbReference type="PROSITE" id="PS50001"/>
    </source>
</evidence>